<dbReference type="AlphaFoldDB" id="A0A835UQX3"/>
<protein>
    <submittedName>
        <fullName evidence="1">Uncharacterized protein</fullName>
    </submittedName>
</protein>
<dbReference type="EMBL" id="JADCNL010000008">
    <property type="protein sequence ID" value="KAG0470692.1"/>
    <property type="molecule type" value="Genomic_DNA"/>
</dbReference>
<name>A0A835UQX3_VANPL</name>
<comment type="caution">
    <text evidence="1">The sequence shown here is derived from an EMBL/GenBank/DDBJ whole genome shotgun (WGS) entry which is preliminary data.</text>
</comment>
<evidence type="ECO:0000313" key="2">
    <source>
        <dbReference type="Proteomes" id="UP000636800"/>
    </source>
</evidence>
<reference evidence="1 2" key="1">
    <citation type="journal article" date="2020" name="Nat. Food">
        <title>A phased Vanilla planifolia genome enables genetic improvement of flavour and production.</title>
        <authorList>
            <person name="Hasing T."/>
            <person name="Tang H."/>
            <person name="Brym M."/>
            <person name="Khazi F."/>
            <person name="Huang T."/>
            <person name="Chambers A.H."/>
        </authorList>
    </citation>
    <scope>NUCLEOTIDE SEQUENCE [LARGE SCALE GENOMIC DNA]</scope>
    <source>
        <tissue evidence="1">Leaf</tissue>
    </source>
</reference>
<dbReference type="OrthoDB" id="10261634at2759"/>
<keyword evidence="2" id="KW-1185">Reference proteome</keyword>
<sequence length="60" mass="6598">MSMVDALENQVNSKVSVKIKYGDEFGSRQMSWCVRVVLNKEVMSALSSDGQGDKAGDERS</sequence>
<evidence type="ECO:0000313" key="1">
    <source>
        <dbReference type="EMBL" id="KAG0470692.1"/>
    </source>
</evidence>
<organism evidence="1 2">
    <name type="scientific">Vanilla planifolia</name>
    <name type="common">Vanilla</name>
    <dbReference type="NCBI Taxonomy" id="51239"/>
    <lineage>
        <taxon>Eukaryota</taxon>
        <taxon>Viridiplantae</taxon>
        <taxon>Streptophyta</taxon>
        <taxon>Embryophyta</taxon>
        <taxon>Tracheophyta</taxon>
        <taxon>Spermatophyta</taxon>
        <taxon>Magnoliopsida</taxon>
        <taxon>Liliopsida</taxon>
        <taxon>Asparagales</taxon>
        <taxon>Orchidaceae</taxon>
        <taxon>Vanilloideae</taxon>
        <taxon>Vanilleae</taxon>
        <taxon>Vanilla</taxon>
    </lineage>
</organism>
<accession>A0A835UQX3</accession>
<dbReference type="Proteomes" id="UP000636800">
    <property type="component" value="Unassembled WGS sequence"/>
</dbReference>
<proteinExistence type="predicted"/>
<gene>
    <name evidence="1" type="ORF">HPP92_017392</name>
</gene>